<dbReference type="AlphaFoldDB" id="A0AAE3A5C1"/>
<organism evidence="1 2">
    <name type="scientific">Waltera acetigignens</name>
    <dbReference type="NCBI Taxonomy" id="2981769"/>
    <lineage>
        <taxon>Bacteria</taxon>
        <taxon>Bacillati</taxon>
        <taxon>Bacillota</taxon>
        <taxon>Clostridia</taxon>
        <taxon>Lachnospirales</taxon>
        <taxon>Lachnospiraceae</taxon>
        <taxon>Waltera</taxon>
    </lineage>
</organism>
<protein>
    <submittedName>
        <fullName evidence="1">SDR family NAD(P)-dependent oxidoreductase</fullName>
    </submittedName>
</protein>
<evidence type="ECO:0000313" key="2">
    <source>
        <dbReference type="Proteomes" id="UP001197795"/>
    </source>
</evidence>
<reference evidence="1 2" key="1">
    <citation type="submission" date="2021-10" db="EMBL/GenBank/DDBJ databases">
        <title>Anaerobic single-cell dispensing facilitates the cultivation of human gut bacteria.</title>
        <authorList>
            <person name="Afrizal A."/>
        </authorList>
    </citation>
    <scope>NUCLEOTIDE SEQUENCE [LARGE SCALE GENOMIC DNA]</scope>
    <source>
        <strain evidence="1 2">CLA-AA-H273</strain>
    </source>
</reference>
<dbReference type="Pfam" id="PF00106">
    <property type="entry name" value="adh_short"/>
    <property type="match status" value="1"/>
</dbReference>
<dbReference type="InterPro" id="IPR002347">
    <property type="entry name" value="SDR_fam"/>
</dbReference>
<evidence type="ECO:0000313" key="1">
    <source>
        <dbReference type="EMBL" id="MCC2121145.1"/>
    </source>
</evidence>
<dbReference type="GO" id="GO:0016616">
    <property type="term" value="F:oxidoreductase activity, acting on the CH-OH group of donors, NAD or NADP as acceptor"/>
    <property type="evidence" value="ECO:0007669"/>
    <property type="project" value="TreeGrafter"/>
</dbReference>
<gene>
    <name evidence="1" type="ORF">LKD75_16410</name>
</gene>
<dbReference type="Gene3D" id="3.40.50.720">
    <property type="entry name" value="NAD(P)-binding Rossmann-like Domain"/>
    <property type="match status" value="1"/>
</dbReference>
<keyword evidence="2" id="KW-1185">Reference proteome</keyword>
<name>A0AAE3A5C1_9FIRM</name>
<accession>A0AAE3A5C1</accession>
<dbReference type="SUPFAM" id="SSF51735">
    <property type="entry name" value="NAD(P)-binding Rossmann-fold domains"/>
    <property type="match status" value="1"/>
</dbReference>
<dbReference type="InterPro" id="IPR052184">
    <property type="entry name" value="SDR_enzymes"/>
</dbReference>
<dbReference type="PANTHER" id="PTHR45458">
    <property type="entry name" value="SHORT-CHAIN DEHYDROGENASE/REDUCTASE SDR"/>
    <property type="match status" value="1"/>
</dbReference>
<dbReference type="PRINTS" id="PR00081">
    <property type="entry name" value="GDHRDH"/>
</dbReference>
<proteinExistence type="predicted"/>
<dbReference type="Proteomes" id="UP001197795">
    <property type="component" value="Unassembled WGS sequence"/>
</dbReference>
<dbReference type="InterPro" id="IPR036291">
    <property type="entry name" value="NAD(P)-bd_dom_sf"/>
</dbReference>
<comment type="caution">
    <text evidence="1">The sequence shown here is derived from an EMBL/GenBank/DDBJ whole genome shotgun (WGS) entry which is preliminary data.</text>
</comment>
<sequence>MKIVIVGAGRGLGHVLAQMLAEKGHTVVAGLRRLDDTISERENLIYLQMDATDEGQIRDAVQWTKHHVGEIDAVVYVAGILLQSDRTETLLTESLDDIRKQIEVNALGLITVFRDFLPVIKKSGLFIGVTSEGGSFANEGSLFPAYGVSKTTANKIIQTLRVTVGESINVYAVHPGRMNTDMGRTTAQIEPEEAAIGFCNILEGTTHIEKDQWFIDYRGNAMPL</sequence>
<dbReference type="PANTHER" id="PTHR45458:SF1">
    <property type="entry name" value="SHORT CHAIN DEHYDROGENASE"/>
    <property type="match status" value="1"/>
</dbReference>
<dbReference type="RefSeq" id="WP_118538754.1">
    <property type="nucleotide sequence ID" value="NZ_JAJEPV010000061.1"/>
</dbReference>
<dbReference type="EMBL" id="JAJEPV010000061">
    <property type="protein sequence ID" value="MCC2121145.1"/>
    <property type="molecule type" value="Genomic_DNA"/>
</dbReference>